<dbReference type="GO" id="GO:0061630">
    <property type="term" value="F:ubiquitin protein ligase activity"/>
    <property type="evidence" value="ECO:0007669"/>
    <property type="project" value="UniProtKB-EC"/>
</dbReference>
<dbReference type="EC" id="2.3.2.27" evidence="2"/>
<dbReference type="InterPro" id="IPR013083">
    <property type="entry name" value="Znf_RING/FYVE/PHD"/>
</dbReference>
<dbReference type="Proteomes" id="UP001497457">
    <property type="component" value="Chromosome 15b"/>
</dbReference>
<evidence type="ECO:0000256" key="5">
    <source>
        <dbReference type="ARBA" id="ARBA00022771"/>
    </source>
</evidence>
<feature type="region of interest" description="Disordered" evidence="9">
    <location>
        <begin position="280"/>
        <end position="313"/>
    </location>
</feature>
<dbReference type="AlphaFoldDB" id="A0ABC8XT56"/>
<comment type="catalytic activity">
    <reaction evidence="1">
        <text>S-ubiquitinyl-[E2 ubiquitin-conjugating enzyme]-L-cysteine + [acceptor protein]-L-lysine = [E2 ubiquitin-conjugating enzyme]-L-cysteine + N(6)-ubiquitinyl-[acceptor protein]-L-lysine.</text>
        <dbReference type="EC" id="2.3.2.27"/>
    </reaction>
</comment>
<evidence type="ECO:0000256" key="7">
    <source>
        <dbReference type="ARBA" id="ARBA00022833"/>
    </source>
</evidence>
<dbReference type="Gene3D" id="3.30.40.10">
    <property type="entry name" value="Zinc/RING finger domain, C3HC4 (zinc finger)"/>
    <property type="match status" value="1"/>
</dbReference>
<evidence type="ECO:0000256" key="8">
    <source>
        <dbReference type="PROSITE-ProRule" id="PRU00175"/>
    </source>
</evidence>
<protein>
    <recommendedName>
        <fullName evidence="2">RING-type E3 ubiquitin transferase</fullName>
        <ecNumber evidence="2">2.3.2.27</ecNumber>
    </recommendedName>
</protein>
<evidence type="ECO:0000313" key="11">
    <source>
        <dbReference type="EMBL" id="CAL4930769.1"/>
    </source>
</evidence>
<reference evidence="11" key="1">
    <citation type="submission" date="2024-10" db="EMBL/GenBank/DDBJ databases">
        <authorList>
            <person name="Ryan C."/>
        </authorList>
    </citation>
    <scope>NUCLEOTIDE SEQUENCE [LARGE SCALE GENOMIC DNA]</scope>
</reference>
<dbReference type="InterPro" id="IPR039525">
    <property type="entry name" value="RNF126-like_zinc-ribbon"/>
</dbReference>
<evidence type="ECO:0000256" key="4">
    <source>
        <dbReference type="ARBA" id="ARBA00022723"/>
    </source>
</evidence>
<sequence>MDEDSAAASRYYCHMCSLIIRPELGIEEVKCPHCHTGFVEEMTADHPQGGSGSDAAARGRAAGEAGANAPDAAALEREVSLWAPVLMDFLAASYGRGHGLDAAATAAGSGGGDLAAFARRQYRNIALLQLLNALQDGDAAAAAAGRERVVLVSPGDARAMLMGQERGIGGAGTGLGGGAAGLTLGDLFLGPGLDLLLEYLAETDPSRQGTPPARKEAVAALPTVRAREAFTCPVCLDEVAAGGEAREMPCKHRFHGPCIVPWLEMHSSCPVCRHQLPAEETPAEQPAGGGGGGRRAADEASGGDGGSGGGRRHWFSWPFGGLFSQRSNGSSSSSS</sequence>
<dbReference type="Pfam" id="PF14369">
    <property type="entry name" value="Zn_ribbon_19"/>
    <property type="match status" value="1"/>
</dbReference>
<dbReference type="SUPFAM" id="SSF57850">
    <property type="entry name" value="RING/U-box"/>
    <property type="match status" value="1"/>
</dbReference>
<dbReference type="Pfam" id="PF13639">
    <property type="entry name" value="zf-RING_2"/>
    <property type="match status" value="1"/>
</dbReference>
<keyword evidence="4" id="KW-0479">Metal-binding</keyword>
<keyword evidence="7" id="KW-0862">Zinc</keyword>
<keyword evidence="6" id="KW-0833">Ubl conjugation pathway</keyword>
<evidence type="ECO:0000259" key="10">
    <source>
        <dbReference type="PROSITE" id="PS50089"/>
    </source>
</evidence>
<dbReference type="SMART" id="SM00184">
    <property type="entry name" value="RING"/>
    <property type="match status" value="1"/>
</dbReference>
<gene>
    <name evidence="11" type="ORF">URODEC1_LOCUS26663</name>
</gene>
<dbReference type="PANTHER" id="PTHR15710:SF23">
    <property type="entry name" value="RING-TYPE E3 UBIQUITIN TRANSFERASE"/>
    <property type="match status" value="1"/>
</dbReference>
<evidence type="ECO:0000256" key="6">
    <source>
        <dbReference type="ARBA" id="ARBA00022786"/>
    </source>
</evidence>
<dbReference type="GO" id="GO:0008270">
    <property type="term" value="F:zinc ion binding"/>
    <property type="evidence" value="ECO:0007669"/>
    <property type="project" value="UniProtKB-KW"/>
</dbReference>
<keyword evidence="3" id="KW-0808">Transferase</keyword>
<accession>A0ABC8XT56</accession>
<organism evidence="11 12">
    <name type="scientific">Urochloa decumbens</name>
    <dbReference type="NCBI Taxonomy" id="240449"/>
    <lineage>
        <taxon>Eukaryota</taxon>
        <taxon>Viridiplantae</taxon>
        <taxon>Streptophyta</taxon>
        <taxon>Embryophyta</taxon>
        <taxon>Tracheophyta</taxon>
        <taxon>Spermatophyta</taxon>
        <taxon>Magnoliopsida</taxon>
        <taxon>Liliopsida</taxon>
        <taxon>Poales</taxon>
        <taxon>Poaceae</taxon>
        <taxon>PACMAD clade</taxon>
        <taxon>Panicoideae</taxon>
        <taxon>Panicodae</taxon>
        <taxon>Paniceae</taxon>
        <taxon>Melinidinae</taxon>
        <taxon>Urochloa</taxon>
    </lineage>
</organism>
<dbReference type="EMBL" id="OZ075125">
    <property type="protein sequence ID" value="CAL4930769.1"/>
    <property type="molecule type" value="Genomic_DNA"/>
</dbReference>
<dbReference type="FunFam" id="3.30.40.10:FF:000022">
    <property type="entry name" value="E3 ubiquitin-protein ligase RING1-like"/>
    <property type="match status" value="1"/>
</dbReference>
<keyword evidence="5 8" id="KW-0863">Zinc-finger</keyword>
<dbReference type="PANTHER" id="PTHR15710">
    <property type="entry name" value="E3 UBIQUITIN-PROTEIN LIGASE PRAJA"/>
    <property type="match status" value="1"/>
</dbReference>
<evidence type="ECO:0000313" key="12">
    <source>
        <dbReference type="Proteomes" id="UP001497457"/>
    </source>
</evidence>
<evidence type="ECO:0000256" key="2">
    <source>
        <dbReference type="ARBA" id="ARBA00012483"/>
    </source>
</evidence>
<evidence type="ECO:0000256" key="9">
    <source>
        <dbReference type="SAM" id="MobiDB-lite"/>
    </source>
</evidence>
<dbReference type="PROSITE" id="PS50089">
    <property type="entry name" value="ZF_RING_2"/>
    <property type="match status" value="1"/>
</dbReference>
<dbReference type="InterPro" id="IPR001841">
    <property type="entry name" value="Znf_RING"/>
</dbReference>
<proteinExistence type="predicted"/>
<evidence type="ECO:0000256" key="3">
    <source>
        <dbReference type="ARBA" id="ARBA00022679"/>
    </source>
</evidence>
<evidence type="ECO:0000256" key="1">
    <source>
        <dbReference type="ARBA" id="ARBA00000900"/>
    </source>
</evidence>
<feature type="region of interest" description="Disordered" evidence="9">
    <location>
        <begin position="45"/>
        <end position="69"/>
    </location>
</feature>
<feature type="compositionally biased region" description="Low complexity" evidence="9">
    <location>
        <begin position="53"/>
        <end position="69"/>
    </location>
</feature>
<feature type="domain" description="RING-type" evidence="10">
    <location>
        <begin position="232"/>
        <end position="273"/>
    </location>
</feature>
<keyword evidence="12" id="KW-1185">Reference proteome</keyword>
<name>A0ABC8XT56_9POAL</name>